<organism evidence="4">
    <name type="scientific">hydrothermal vent metagenome</name>
    <dbReference type="NCBI Taxonomy" id="652676"/>
    <lineage>
        <taxon>unclassified sequences</taxon>
        <taxon>metagenomes</taxon>
        <taxon>ecological metagenomes</taxon>
    </lineage>
</organism>
<dbReference type="InterPro" id="IPR003594">
    <property type="entry name" value="HATPase_dom"/>
</dbReference>
<dbReference type="CDD" id="cd00130">
    <property type="entry name" value="PAS"/>
    <property type="match status" value="1"/>
</dbReference>
<keyword evidence="4" id="KW-0808">Transferase</keyword>
<dbReference type="Gene3D" id="3.30.565.10">
    <property type="entry name" value="Histidine kinase-like ATPase, C-terminal domain"/>
    <property type="match status" value="1"/>
</dbReference>
<dbReference type="SUPFAM" id="SSF55874">
    <property type="entry name" value="ATPase domain of HSP90 chaperone/DNA topoisomerase II/histidine kinase"/>
    <property type="match status" value="1"/>
</dbReference>
<dbReference type="InterPro" id="IPR036890">
    <property type="entry name" value="HATPase_C_sf"/>
</dbReference>
<dbReference type="Pfam" id="PF02518">
    <property type="entry name" value="HATPase_c"/>
    <property type="match status" value="1"/>
</dbReference>
<dbReference type="SUPFAM" id="SSF55785">
    <property type="entry name" value="PYP-like sensor domain (PAS domain)"/>
    <property type="match status" value="1"/>
</dbReference>
<sequence>MQDPLNQNNKGHKDLEQAFSTFNSLSVQLTESYRELEKRVSDLNHELHDTQSDYIKELKAKERIANRLESLLSVLPGGVVVLDGHGLIQDYNRAAIDLLGDPLAKKPWYEVIQRAFSPRYDDGHEVSLVDGRRVKISTCPLESEPGQILLLTEVTEMRTLQDRLNQHQRLAAMGEMAASLAHQVRTPLASALLHASSLKREKLSNTERKTLSEKIVTKLGQLDLLVNDMLLYSRNGTVTEEDFSIPLLCEDIQLYAKPLLSSSRTKFKLLNKITDSYLFGNRKMLVSALNNLITNAIQAMGDNGEIIVETEKRLGKLLISIRDNGPGMSNKVQHQIFKPFFTTKSDGTGLGLAVVTAIANAHGGIVRVDSEPGKGSVFTMELPIKGEHSRTLEKGNVSKEYRSTEKRFISVG</sequence>
<dbReference type="AlphaFoldDB" id="A0A3B0ZXX1"/>
<keyword evidence="4" id="KW-0969">Cilium</keyword>
<gene>
    <name evidence="4" type="ORF">MNBD_GAMMA22-2140</name>
</gene>
<keyword evidence="4" id="KW-0966">Cell projection</keyword>
<evidence type="ECO:0000256" key="2">
    <source>
        <dbReference type="SAM" id="Coils"/>
    </source>
</evidence>
<dbReference type="CDD" id="cd00082">
    <property type="entry name" value="HisKA"/>
    <property type="match status" value="1"/>
</dbReference>
<protein>
    <submittedName>
        <fullName evidence="4">Flagellar sensor histidine kinase FleS</fullName>
    </submittedName>
</protein>
<dbReference type="Pfam" id="PF13188">
    <property type="entry name" value="PAS_8"/>
    <property type="match status" value="1"/>
</dbReference>
<dbReference type="GO" id="GO:0000155">
    <property type="term" value="F:phosphorelay sensor kinase activity"/>
    <property type="evidence" value="ECO:0007669"/>
    <property type="project" value="InterPro"/>
</dbReference>
<dbReference type="PRINTS" id="PR00344">
    <property type="entry name" value="BCTRLSENSOR"/>
</dbReference>
<reference evidence="4" key="1">
    <citation type="submission" date="2018-06" db="EMBL/GenBank/DDBJ databases">
        <authorList>
            <person name="Zhirakovskaya E."/>
        </authorList>
    </citation>
    <scope>NUCLEOTIDE SEQUENCE</scope>
</reference>
<evidence type="ECO:0000256" key="1">
    <source>
        <dbReference type="ARBA" id="ARBA00022553"/>
    </source>
</evidence>
<evidence type="ECO:0000259" key="3">
    <source>
        <dbReference type="PROSITE" id="PS50109"/>
    </source>
</evidence>
<accession>A0A3B0ZXX1</accession>
<proteinExistence type="predicted"/>
<dbReference type="InterPro" id="IPR036097">
    <property type="entry name" value="HisK_dim/P_sf"/>
</dbReference>
<keyword evidence="1" id="KW-0597">Phosphoprotein</keyword>
<dbReference type="PROSITE" id="PS50109">
    <property type="entry name" value="HIS_KIN"/>
    <property type="match status" value="1"/>
</dbReference>
<name>A0A3B0ZXX1_9ZZZZ</name>
<dbReference type="SMART" id="SM00387">
    <property type="entry name" value="HATPase_c"/>
    <property type="match status" value="1"/>
</dbReference>
<dbReference type="InterPro" id="IPR035965">
    <property type="entry name" value="PAS-like_dom_sf"/>
</dbReference>
<dbReference type="InterPro" id="IPR004358">
    <property type="entry name" value="Sig_transdc_His_kin-like_C"/>
</dbReference>
<evidence type="ECO:0000313" key="4">
    <source>
        <dbReference type="EMBL" id="VAW94090.1"/>
    </source>
</evidence>
<dbReference type="SMART" id="SM00091">
    <property type="entry name" value="PAS"/>
    <property type="match status" value="1"/>
</dbReference>
<dbReference type="SMART" id="SM00388">
    <property type="entry name" value="HisKA"/>
    <property type="match status" value="1"/>
</dbReference>
<dbReference type="PANTHER" id="PTHR43065">
    <property type="entry name" value="SENSOR HISTIDINE KINASE"/>
    <property type="match status" value="1"/>
</dbReference>
<feature type="domain" description="Histidine kinase" evidence="3">
    <location>
        <begin position="179"/>
        <end position="386"/>
    </location>
</feature>
<dbReference type="PANTHER" id="PTHR43065:SF29">
    <property type="entry name" value="SENSOR PROTEIN KINASE FLES"/>
    <property type="match status" value="1"/>
</dbReference>
<dbReference type="InterPro" id="IPR003661">
    <property type="entry name" value="HisK_dim/P_dom"/>
</dbReference>
<dbReference type="Gene3D" id="1.10.287.130">
    <property type="match status" value="1"/>
</dbReference>
<dbReference type="InterPro" id="IPR005467">
    <property type="entry name" value="His_kinase_dom"/>
</dbReference>
<keyword evidence="4" id="KW-0418">Kinase</keyword>
<keyword evidence="2" id="KW-0175">Coiled coil</keyword>
<feature type="coiled-coil region" evidence="2">
    <location>
        <begin position="26"/>
        <end position="53"/>
    </location>
</feature>
<dbReference type="EMBL" id="UOFS01000014">
    <property type="protein sequence ID" value="VAW94090.1"/>
    <property type="molecule type" value="Genomic_DNA"/>
</dbReference>
<dbReference type="InterPro" id="IPR000014">
    <property type="entry name" value="PAS"/>
</dbReference>
<keyword evidence="4" id="KW-0282">Flagellum</keyword>
<dbReference type="Pfam" id="PF00512">
    <property type="entry name" value="HisKA"/>
    <property type="match status" value="1"/>
</dbReference>
<dbReference type="SUPFAM" id="SSF47384">
    <property type="entry name" value="Homodimeric domain of signal transducing histidine kinase"/>
    <property type="match status" value="1"/>
</dbReference>